<protein>
    <submittedName>
        <fullName evidence="9">Drug/metabolite transporter (DMT)-like permease</fullName>
    </submittedName>
</protein>
<evidence type="ECO:0000256" key="6">
    <source>
        <dbReference type="SAM" id="MobiDB-lite"/>
    </source>
</evidence>
<sequence>MTTSPRTLWTGALAALAAALIGSAWQLLSRHGVTATALGPMDLALLRYGIPALLLSPLWLRGRLVPPGASRGALVLLVVGSGLPFGLLVLAGAQWAPASHMGIFMAGSLPLFTALGAWVYRGERVHGLRLLGLAGIAVGMAVFAAGSFGEGLRQQHWRGDLLFLLAALLWTVYSLAFGRCGMSAWQGAAFVNGASTLLLLPLLWLAGPPRLFAAPWTDIAMQAAGQGVVAGLLGLVVYGVAITRLGAARAALSSALVPVLTTLGAAWWMNEPVTRAALLALSFVVPGVVLASGALRWRVPAPRESEGQAPGQNAAASLPTSESTRS</sequence>
<dbReference type="GO" id="GO:0016020">
    <property type="term" value="C:membrane"/>
    <property type="evidence" value="ECO:0007669"/>
    <property type="project" value="UniProtKB-SubCell"/>
</dbReference>
<feature type="domain" description="EamA" evidence="8">
    <location>
        <begin position="158"/>
        <end position="292"/>
    </location>
</feature>
<comment type="caution">
    <text evidence="9">The sequence shown here is derived from an EMBL/GenBank/DDBJ whole genome shotgun (WGS) entry which is preliminary data.</text>
</comment>
<feature type="transmembrane region" description="Helical" evidence="7">
    <location>
        <begin position="74"/>
        <end position="95"/>
    </location>
</feature>
<evidence type="ECO:0000313" key="9">
    <source>
        <dbReference type="EMBL" id="MDP9926242.1"/>
    </source>
</evidence>
<feature type="transmembrane region" description="Helical" evidence="7">
    <location>
        <begin position="219"/>
        <end position="238"/>
    </location>
</feature>
<dbReference type="InterPro" id="IPR037185">
    <property type="entry name" value="EmrE-like"/>
</dbReference>
<keyword evidence="3 7" id="KW-0812">Transmembrane</keyword>
<dbReference type="RefSeq" id="WP_307638037.1">
    <property type="nucleotide sequence ID" value="NZ_JAUSRR010000010.1"/>
</dbReference>
<dbReference type="PANTHER" id="PTHR32322:SF2">
    <property type="entry name" value="EAMA DOMAIN-CONTAINING PROTEIN"/>
    <property type="match status" value="1"/>
</dbReference>
<accession>A0AAW8E357</accession>
<evidence type="ECO:0000313" key="10">
    <source>
        <dbReference type="Proteomes" id="UP001244295"/>
    </source>
</evidence>
<gene>
    <name evidence="9" type="ORF">J2W25_005289</name>
</gene>
<feature type="transmembrane region" description="Helical" evidence="7">
    <location>
        <begin position="250"/>
        <end position="270"/>
    </location>
</feature>
<feature type="domain" description="EamA" evidence="8">
    <location>
        <begin position="10"/>
        <end position="143"/>
    </location>
</feature>
<evidence type="ECO:0000256" key="2">
    <source>
        <dbReference type="ARBA" id="ARBA00007362"/>
    </source>
</evidence>
<comment type="similarity">
    <text evidence="2">Belongs to the EamA transporter family.</text>
</comment>
<feature type="transmembrane region" description="Helical" evidence="7">
    <location>
        <begin position="45"/>
        <end position="62"/>
    </location>
</feature>
<feature type="transmembrane region" description="Helical" evidence="7">
    <location>
        <begin position="189"/>
        <end position="207"/>
    </location>
</feature>
<evidence type="ECO:0000256" key="3">
    <source>
        <dbReference type="ARBA" id="ARBA00022692"/>
    </source>
</evidence>
<evidence type="ECO:0000256" key="7">
    <source>
        <dbReference type="SAM" id="Phobius"/>
    </source>
</evidence>
<dbReference type="SUPFAM" id="SSF103481">
    <property type="entry name" value="Multidrug resistance efflux transporter EmrE"/>
    <property type="match status" value="2"/>
</dbReference>
<dbReference type="Pfam" id="PF00892">
    <property type="entry name" value="EamA"/>
    <property type="match status" value="2"/>
</dbReference>
<evidence type="ECO:0000259" key="8">
    <source>
        <dbReference type="Pfam" id="PF00892"/>
    </source>
</evidence>
<evidence type="ECO:0000256" key="5">
    <source>
        <dbReference type="ARBA" id="ARBA00023136"/>
    </source>
</evidence>
<dbReference type="EMBL" id="JAUSRR010000010">
    <property type="protein sequence ID" value="MDP9926242.1"/>
    <property type="molecule type" value="Genomic_DNA"/>
</dbReference>
<feature type="region of interest" description="Disordered" evidence="6">
    <location>
        <begin position="302"/>
        <end position="326"/>
    </location>
</feature>
<feature type="compositionally biased region" description="Polar residues" evidence="6">
    <location>
        <begin position="310"/>
        <end position="326"/>
    </location>
</feature>
<keyword evidence="4 7" id="KW-1133">Transmembrane helix</keyword>
<evidence type="ECO:0000256" key="1">
    <source>
        <dbReference type="ARBA" id="ARBA00004141"/>
    </source>
</evidence>
<dbReference type="Proteomes" id="UP001244295">
    <property type="component" value="Unassembled WGS sequence"/>
</dbReference>
<feature type="transmembrane region" description="Helical" evidence="7">
    <location>
        <begin position="127"/>
        <end position="149"/>
    </location>
</feature>
<comment type="subcellular location">
    <subcellularLocation>
        <location evidence="1">Membrane</location>
        <topology evidence="1">Multi-pass membrane protein</topology>
    </subcellularLocation>
</comment>
<keyword evidence="5 7" id="KW-0472">Membrane</keyword>
<proteinExistence type="inferred from homology"/>
<name>A0AAW8E357_9BURK</name>
<organism evidence="9 10">
    <name type="scientific">Variovorax boronicumulans</name>
    <dbReference type="NCBI Taxonomy" id="436515"/>
    <lineage>
        <taxon>Bacteria</taxon>
        <taxon>Pseudomonadati</taxon>
        <taxon>Pseudomonadota</taxon>
        <taxon>Betaproteobacteria</taxon>
        <taxon>Burkholderiales</taxon>
        <taxon>Comamonadaceae</taxon>
        <taxon>Variovorax</taxon>
    </lineage>
</organism>
<dbReference type="AlphaFoldDB" id="A0AAW8E357"/>
<reference evidence="9" key="1">
    <citation type="submission" date="2023-07" db="EMBL/GenBank/DDBJ databases">
        <title>Sorghum-associated microbial communities from plants grown in Nebraska, USA.</title>
        <authorList>
            <person name="Schachtman D."/>
        </authorList>
    </citation>
    <scope>NUCLEOTIDE SEQUENCE</scope>
    <source>
        <strain evidence="9">DS2795</strain>
    </source>
</reference>
<evidence type="ECO:0000256" key="4">
    <source>
        <dbReference type="ARBA" id="ARBA00022989"/>
    </source>
</evidence>
<feature type="transmembrane region" description="Helical" evidence="7">
    <location>
        <begin position="101"/>
        <end position="120"/>
    </location>
</feature>
<feature type="transmembrane region" description="Helical" evidence="7">
    <location>
        <begin position="276"/>
        <end position="295"/>
    </location>
</feature>
<dbReference type="InterPro" id="IPR050638">
    <property type="entry name" value="AA-Vitamin_Transporters"/>
</dbReference>
<dbReference type="PANTHER" id="PTHR32322">
    <property type="entry name" value="INNER MEMBRANE TRANSPORTER"/>
    <property type="match status" value="1"/>
</dbReference>
<feature type="transmembrane region" description="Helical" evidence="7">
    <location>
        <begin position="161"/>
        <end position="177"/>
    </location>
</feature>
<dbReference type="InterPro" id="IPR000620">
    <property type="entry name" value="EamA_dom"/>
</dbReference>